<proteinExistence type="predicted"/>
<reference evidence="3" key="1">
    <citation type="journal article" date="2019" name="Int. J. Syst. Evol. Microbiol.">
        <title>The Global Catalogue of Microorganisms (GCM) 10K type strain sequencing project: providing services to taxonomists for standard genome sequencing and annotation.</title>
        <authorList>
            <consortium name="The Broad Institute Genomics Platform"/>
            <consortium name="The Broad Institute Genome Sequencing Center for Infectious Disease"/>
            <person name="Wu L."/>
            <person name="Ma J."/>
        </authorList>
    </citation>
    <scope>NUCLEOTIDE SEQUENCE [LARGE SCALE GENOMIC DNA]</scope>
    <source>
        <strain evidence="3">JCM 19125</strain>
    </source>
</reference>
<keyword evidence="1" id="KW-0472">Membrane</keyword>
<keyword evidence="3" id="KW-1185">Reference proteome</keyword>
<dbReference type="EMBL" id="BAABLV010000027">
    <property type="protein sequence ID" value="GAA4900235.1"/>
    <property type="molecule type" value="Genomic_DNA"/>
</dbReference>
<accession>A0ABP9FFQ9</accession>
<feature type="transmembrane region" description="Helical" evidence="1">
    <location>
        <begin position="68"/>
        <end position="87"/>
    </location>
</feature>
<dbReference type="RefSeq" id="WP_345582095.1">
    <property type="nucleotide sequence ID" value="NZ_BAABLV010000027.1"/>
</dbReference>
<evidence type="ECO:0008006" key="4">
    <source>
        <dbReference type="Google" id="ProtNLM"/>
    </source>
</evidence>
<keyword evidence="1" id="KW-1133">Transmembrane helix</keyword>
<feature type="transmembrane region" description="Helical" evidence="1">
    <location>
        <begin position="9"/>
        <end position="33"/>
    </location>
</feature>
<keyword evidence="1" id="KW-0812">Transmembrane</keyword>
<protein>
    <recommendedName>
        <fullName evidence="4">Histidine kinase</fullName>
    </recommendedName>
</protein>
<evidence type="ECO:0000313" key="3">
    <source>
        <dbReference type="Proteomes" id="UP001501521"/>
    </source>
</evidence>
<name>A0ABP9FFQ9_9ACTN</name>
<evidence type="ECO:0000256" key="1">
    <source>
        <dbReference type="SAM" id="Phobius"/>
    </source>
</evidence>
<organism evidence="2 3">
    <name type="scientific">Tessaracoccus lubricantis</name>
    <dbReference type="NCBI Taxonomy" id="545543"/>
    <lineage>
        <taxon>Bacteria</taxon>
        <taxon>Bacillati</taxon>
        <taxon>Actinomycetota</taxon>
        <taxon>Actinomycetes</taxon>
        <taxon>Propionibacteriales</taxon>
        <taxon>Propionibacteriaceae</taxon>
        <taxon>Tessaracoccus</taxon>
    </lineage>
</organism>
<feature type="transmembrane region" description="Helical" evidence="1">
    <location>
        <begin position="39"/>
        <end position="61"/>
    </location>
</feature>
<feature type="transmembrane region" description="Helical" evidence="1">
    <location>
        <begin position="93"/>
        <end position="116"/>
    </location>
</feature>
<dbReference type="Proteomes" id="UP001501521">
    <property type="component" value="Unassembled WGS sequence"/>
</dbReference>
<gene>
    <name evidence="2" type="ORF">GCM10025789_18280</name>
</gene>
<comment type="caution">
    <text evidence="2">The sequence shown here is derived from an EMBL/GenBank/DDBJ whole genome shotgun (WGS) entry which is preliminary data.</text>
</comment>
<sequence length="124" mass="12780">MSAVLRRPLLAVPVILTALTGLGILGVAVGALVANPERFGVGVALMLTIYGAALIAIAWLVARGQRWALGLIVASSLLHAMVVYSLMGTDDRAQFIGTLVVAPFVLATVVTSVVAVGRGEMEKA</sequence>
<evidence type="ECO:0000313" key="2">
    <source>
        <dbReference type="EMBL" id="GAA4900235.1"/>
    </source>
</evidence>